<feature type="compositionally biased region" description="Basic residues" evidence="1">
    <location>
        <begin position="137"/>
        <end position="148"/>
    </location>
</feature>
<reference evidence="2" key="1">
    <citation type="journal article" date="2021" name="Proc. Natl. Acad. Sci. U.S.A.">
        <title>Three genomes in the algal genus Volvox reveal the fate of a haploid sex-determining region after a transition to homothallism.</title>
        <authorList>
            <person name="Yamamoto K."/>
            <person name="Hamaji T."/>
            <person name="Kawai-Toyooka H."/>
            <person name="Matsuzaki R."/>
            <person name="Takahashi F."/>
            <person name="Nishimura Y."/>
            <person name="Kawachi M."/>
            <person name="Noguchi H."/>
            <person name="Minakuchi Y."/>
            <person name="Umen J.G."/>
            <person name="Toyoda A."/>
            <person name="Nozaki H."/>
        </authorList>
    </citation>
    <scope>NUCLEOTIDE SEQUENCE</scope>
    <source>
        <strain evidence="2">NIES-3780</strain>
    </source>
</reference>
<name>A0A8J4BD75_9CHLO</name>
<sequence>MLYGIPDFPTGGAASTVISSSGSMESRVDLTVTERIVKVQDNAANGGQQEAAVANQAGGWSSCVLTSNAAIMRTRTLLTLQRSPPSGSANSSRSSTPPSFSALGMSDAMSLSVDSIYPGSSYTAFLRQWKAQLAASSRRRQLRQHRSSSSRMDRGLAADAADTTGHRLPDASNCGGGDQLDDATANLAVVADDDADGQFRQVGSRVNSMMEDACMDRCYI</sequence>
<dbReference type="Proteomes" id="UP000747399">
    <property type="component" value="Unassembled WGS sequence"/>
</dbReference>
<evidence type="ECO:0000256" key="1">
    <source>
        <dbReference type="SAM" id="MobiDB-lite"/>
    </source>
</evidence>
<comment type="caution">
    <text evidence="2">The sequence shown here is derived from an EMBL/GenBank/DDBJ whole genome shotgun (WGS) entry which is preliminary data.</text>
</comment>
<evidence type="ECO:0000313" key="2">
    <source>
        <dbReference type="EMBL" id="GIL56418.1"/>
    </source>
</evidence>
<protein>
    <submittedName>
        <fullName evidence="2">Uncharacterized protein</fullName>
    </submittedName>
</protein>
<keyword evidence="3" id="KW-1185">Reference proteome</keyword>
<feature type="region of interest" description="Disordered" evidence="1">
    <location>
        <begin position="81"/>
        <end position="101"/>
    </location>
</feature>
<evidence type="ECO:0000313" key="3">
    <source>
        <dbReference type="Proteomes" id="UP000747399"/>
    </source>
</evidence>
<proteinExistence type="predicted"/>
<dbReference type="EMBL" id="BNCO01000024">
    <property type="protein sequence ID" value="GIL56418.1"/>
    <property type="molecule type" value="Genomic_DNA"/>
</dbReference>
<dbReference type="AlphaFoldDB" id="A0A8J4BD75"/>
<feature type="region of interest" description="Disordered" evidence="1">
    <location>
        <begin position="137"/>
        <end position="177"/>
    </location>
</feature>
<organism evidence="2 3">
    <name type="scientific">Volvox africanus</name>
    <dbReference type="NCBI Taxonomy" id="51714"/>
    <lineage>
        <taxon>Eukaryota</taxon>
        <taxon>Viridiplantae</taxon>
        <taxon>Chlorophyta</taxon>
        <taxon>core chlorophytes</taxon>
        <taxon>Chlorophyceae</taxon>
        <taxon>CS clade</taxon>
        <taxon>Chlamydomonadales</taxon>
        <taxon>Volvocaceae</taxon>
        <taxon>Volvox</taxon>
    </lineage>
</organism>
<feature type="compositionally biased region" description="Low complexity" evidence="1">
    <location>
        <begin position="83"/>
        <end position="101"/>
    </location>
</feature>
<accession>A0A8J4BD75</accession>
<gene>
    <name evidence="2" type="ORF">Vafri_11787</name>
</gene>